<evidence type="ECO:0000313" key="3">
    <source>
        <dbReference type="Proteomes" id="UP000027190"/>
    </source>
</evidence>
<dbReference type="PANTHER" id="PTHR34406:SF1">
    <property type="entry name" value="PROTEIN YCEI"/>
    <property type="match status" value="1"/>
</dbReference>
<evidence type="ECO:0000313" key="2">
    <source>
        <dbReference type="EMBL" id="KCZ60859.1"/>
    </source>
</evidence>
<organism evidence="2 3">
    <name type="scientific">Hyphomonas chukchiensis</name>
    <dbReference type="NCBI Taxonomy" id="1280947"/>
    <lineage>
        <taxon>Bacteria</taxon>
        <taxon>Pseudomonadati</taxon>
        <taxon>Pseudomonadota</taxon>
        <taxon>Alphaproteobacteria</taxon>
        <taxon>Hyphomonadales</taxon>
        <taxon>Hyphomonadaceae</taxon>
        <taxon>Hyphomonas</taxon>
    </lineage>
</organism>
<keyword evidence="3" id="KW-1185">Reference proteome</keyword>
<reference evidence="2 3" key="1">
    <citation type="journal article" date="2014" name="Antonie Van Leeuwenhoek">
        <title>Hyphomonas beringensis sp. nov. and Hyphomonas chukchiensis sp. nov., isolated from surface seawater of the Bering Sea and Chukchi Sea.</title>
        <authorList>
            <person name="Li C."/>
            <person name="Lai Q."/>
            <person name="Li G."/>
            <person name="Dong C."/>
            <person name="Wang J."/>
            <person name="Liao Y."/>
            <person name="Shao Z."/>
        </authorList>
    </citation>
    <scope>NUCLEOTIDE SEQUENCE [LARGE SCALE GENOMIC DNA]</scope>
    <source>
        <strain evidence="2 3">BH-BN04-4</strain>
    </source>
</reference>
<proteinExistence type="predicted"/>
<dbReference type="STRING" id="1280947.HY30_00570"/>
<dbReference type="Gene3D" id="2.40.128.110">
    <property type="entry name" value="Lipid/polyisoprenoid-binding, YceI-like"/>
    <property type="match status" value="1"/>
</dbReference>
<dbReference type="Proteomes" id="UP000027190">
    <property type="component" value="Unassembled WGS sequence"/>
</dbReference>
<dbReference type="SUPFAM" id="SSF101874">
    <property type="entry name" value="YceI-like"/>
    <property type="match status" value="1"/>
</dbReference>
<gene>
    <name evidence="2" type="ORF">HY30_00570</name>
</gene>
<dbReference type="PANTHER" id="PTHR34406">
    <property type="entry name" value="PROTEIN YCEI"/>
    <property type="match status" value="1"/>
</dbReference>
<protein>
    <recommendedName>
        <fullName evidence="1">Lipid/polyisoprenoid-binding YceI-like domain-containing protein</fullName>
    </recommendedName>
</protein>
<feature type="domain" description="Lipid/polyisoprenoid-binding YceI-like" evidence="1">
    <location>
        <begin position="25"/>
        <end position="189"/>
    </location>
</feature>
<dbReference type="InterPro" id="IPR007372">
    <property type="entry name" value="Lipid/polyisoprenoid-bd_YceI"/>
</dbReference>
<dbReference type="InterPro" id="IPR036761">
    <property type="entry name" value="TTHA0802/YceI-like_sf"/>
</dbReference>
<evidence type="ECO:0000259" key="1">
    <source>
        <dbReference type="SMART" id="SM00867"/>
    </source>
</evidence>
<accession>A0A062ULT2</accession>
<dbReference type="eggNOG" id="COG2353">
    <property type="taxonomic scope" value="Bacteria"/>
</dbReference>
<dbReference type="EMBL" id="AWFG01000001">
    <property type="protein sequence ID" value="KCZ60859.1"/>
    <property type="molecule type" value="Genomic_DNA"/>
</dbReference>
<comment type="caution">
    <text evidence="2">The sequence shown here is derived from an EMBL/GenBank/DDBJ whole genome shotgun (WGS) entry which is preliminary data.</text>
</comment>
<name>A0A062ULT2_9PROT</name>
<sequence>MLVASCASVLKPAVTTDVTRVKAGDYALDTAHASVVFHINHLGFSTYTGRFEAFDASLSGDATHPADARVEAVIDMTSLDVANDVFATELMGPGWFDAASFPQAVFRSTSVTMTSDTTADVAGDLTLHGVTAPIVLKATFNGAAFDPLRGAQVAGFSATTDIDRTQFGVSKYAGLLTDTVSIAIEAEFLKKDPD</sequence>
<dbReference type="SMART" id="SM00867">
    <property type="entry name" value="YceI"/>
    <property type="match status" value="1"/>
</dbReference>
<dbReference type="Pfam" id="PF04264">
    <property type="entry name" value="YceI"/>
    <property type="match status" value="1"/>
</dbReference>
<dbReference type="PATRIC" id="fig|1280947.3.peg.109"/>
<dbReference type="AlphaFoldDB" id="A0A062ULT2"/>